<keyword evidence="2" id="KW-1185">Reference proteome</keyword>
<accession>A0A6G1F6H9</accession>
<dbReference type="AlphaFoldDB" id="A0A6G1F6H9"/>
<proteinExistence type="predicted"/>
<reference evidence="1 2" key="1">
    <citation type="submission" date="2019-11" db="EMBL/GenBank/DDBJ databases">
        <title>Whole genome sequence of Oryza granulata.</title>
        <authorList>
            <person name="Li W."/>
        </authorList>
    </citation>
    <scope>NUCLEOTIDE SEQUENCE [LARGE SCALE GENOMIC DNA]</scope>
    <source>
        <strain evidence="2">cv. Menghai</strain>
        <tissue evidence="1">Leaf</tissue>
    </source>
</reference>
<dbReference type="EMBL" id="SPHZ02000001">
    <property type="protein sequence ID" value="KAF0932445.1"/>
    <property type="molecule type" value="Genomic_DNA"/>
</dbReference>
<evidence type="ECO:0000313" key="2">
    <source>
        <dbReference type="Proteomes" id="UP000479710"/>
    </source>
</evidence>
<protein>
    <submittedName>
        <fullName evidence="1">Uncharacterized protein</fullName>
    </submittedName>
</protein>
<name>A0A6G1F6H9_9ORYZ</name>
<comment type="caution">
    <text evidence="1">The sequence shown here is derived from an EMBL/GenBank/DDBJ whole genome shotgun (WGS) entry which is preliminary data.</text>
</comment>
<sequence>MEQGGDRCGYLVGTSAGWGGRGNRCRTGASCLHACAPPLGPLLVGTATLILPSCSSSEFPCCASSWFLPSSKEEVAASGLGEEVVVAAPGLCIEVVAVAAPGLEEDN</sequence>
<dbReference type="Proteomes" id="UP000479710">
    <property type="component" value="Unassembled WGS sequence"/>
</dbReference>
<gene>
    <name evidence="1" type="ORF">E2562_010354</name>
</gene>
<organism evidence="1 2">
    <name type="scientific">Oryza meyeriana var. granulata</name>
    <dbReference type="NCBI Taxonomy" id="110450"/>
    <lineage>
        <taxon>Eukaryota</taxon>
        <taxon>Viridiplantae</taxon>
        <taxon>Streptophyta</taxon>
        <taxon>Embryophyta</taxon>
        <taxon>Tracheophyta</taxon>
        <taxon>Spermatophyta</taxon>
        <taxon>Magnoliopsida</taxon>
        <taxon>Liliopsida</taxon>
        <taxon>Poales</taxon>
        <taxon>Poaceae</taxon>
        <taxon>BOP clade</taxon>
        <taxon>Oryzoideae</taxon>
        <taxon>Oryzeae</taxon>
        <taxon>Oryzinae</taxon>
        <taxon>Oryza</taxon>
        <taxon>Oryza meyeriana</taxon>
    </lineage>
</organism>
<evidence type="ECO:0000313" key="1">
    <source>
        <dbReference type="EMBL" id="KAF0932445.1"/>
    </source>
</evidence>